<dbReference type="PATRIC" id="fig|298794.3.peg.5486"/>
<protein>
    <submittedName>
        <fullName evidence="1">Uncharacterized protein</fullName>
    </submittedName>
</protein>
<name>A0A0J6S126_9HYPH</name>
<proteinExistence type="predicted"/>
<evidence type="ECO:0000313" key="1">
    <source>
        <dbReference type="EMBL" id="KMO27267.1"/>
    </source>
</evidence>
<accession>A0A0J6S126</accession>
<evidence type="ECO:0000313" key="2">
    <source>
        <dbReference type="Proteomes" id="UP000035955"/>
    </source>
</evidence>
<dbReference type="AlphaFoldDB" id="A0A0J6S126"/>
<organism evidence="1 2">
    <name type="scientific">Methylobacterium variabile</name>
    <dbReference type="NCBI Taxonomy" id="298794"/>
    <lineage>
        <taxon>Bacteria</taxon>
        <taxon>Pseudomonadati</taxon>
        <taxon>Pseudomonadota</taxon>
        <taxon>Alphaproteobacteria</taxon>
        <taxon>Hyphomicrobiales</taxon>
        <taxon>Methylobacteriaceae</taxon>
        <taxon>Methylobacterium</taxon>
    </lineage>
</organism>
<sequence>MLRPHITPRILAGLLPLLILLVIRDAADLVFRSAERLGDAANDVATRLGLWMRLDSDYWE</sequence>
<keyword evidence="2" id="KW-1185">Reference proteome</keyword>
<reference evidence="1 2" key="1">
    <citation type="submission" date="2015-03" db="EMBL/GenBank/DDBJ databases">
        <title>Genome sequencing of Methylobacterium variabile DSM 16961.</title>
        <authorList>
            <person name="Chaudhry V."/>
            <person name="Patil P.B."/>
        </authorList>
    </citation>
    <scope>NUCLEOTIDE SEQUENCE [LARGE SCALE GENOMIC DNA]</scope>
    <source>
        <strain evidence="1 2">DSM 16961</strain>
    </source>
</reference>
<dbReference type="RefSeq" id="WP_048448589.1">
    <property type="nucleotide sequence ID" value="NZ_LABY01000398.1"/>
</dbReference>
<dbReference type="EMBL" id="LABY01000398">
    <property type="protein sequence ID" value="KMO27267.1"/>
    <property type="molecule type" value="Genomic_DNA"/>
</dbReference>
<comment type="caution">
    <text evidence="1">The sequence shown here is derived from an EMBL/GenBank/DDBJ whole genome shotgun (WGS) entry which is preliminary data.</text>
</comment>
<dbReference type="Proteomes" id="UP000035955">
    <property type="component" value="Unassembled WGS sequence"/>
</dbReference>
<gene>
    <name evidence="1" type="ORF">VQ02_33505</name>
</gene>